<dbReference type="GO" id="GO:0071819">
    <property type="term" value="C:DUBm complex"/>
    <property type="evidence" value="ECO:0007669"/>
    <property type="project" value="UniProtKB-UniRule"/>
</dbReference>
<dbReference type="GO" id="GO:0006406">
    <property type="term" value="P:mRNA export from nucleus"/>
    <property type="evidence" value="ECO:0007669"/>
    <property type="project" value="UniProtKB-UniRule"/>
</dbReference>
<keyword evidence="2" id="KW-1185">Reference proteome</keyword>
<keyword evidence="1" id="KW-0653">Protein transport</keyword>
<protein>
    <recommendedName>
        <fullName evidence="1">Enhancer of yellow 2 transcription factor</fullName>
    </recommendedName>
</protein>
<dbReference type="GO" id="GO:0005654">
    <property type="term" value="C:nucleoplasm"/>
    <property type="evidence" value="ECO:0007669"/>
    <property type="project" value="UniProtKB-SubCell"/>
</dbReference>
<dbReference type="GO" id="GO:0005643">
    <property type="term" value="C:nuclear pore"/>
    <property type="evidence" value="ECO:0007669"/>
    <property type="project" value="UniProtKB-UniRule"/>
</dbReference>
<dbReference type="GeneID" id="115623807"/>
<dbReference type="GO" id="GO:0006325">
    <property type="term" value="P:chromatin organization"/>
    <property type="evidence" value="ECO:0007669"/>
    <property type="project" value="UniProtKB-KW"/>
</dbReference>
<organism evidence="2 3">
    <name type="scientific">Drosophila lebanonensis</name>
    <name type="common">Fruit fly</name>
    <name type="synonym">Scaptodrosophila lebanonensis</name>
    <dbReference type="NCBI Taxonomy" id="7225"/>
    <lineage>
        <taxon>Eukaryota</taxon>
        <taxon>Metazoa</taxon>
        <taxon>Ecdysozoa</taxon>
        <taxon>Arthropoda</taxon>
        <taxon>Hexapoda</taxon>
        <taxon>Insecta</taxon>
        <taxon>Pterygota</taxon>
        <taxon>Neoptera</taxon>
        <taxon>Endopterygota</taxon>
        <taxon>Diptera</taxon>
        <taxon>Brachycera</taxon>
        <taxon>Muscomorpha</taxon>
        <taxon>Ephydroidea</taxon>
        <taxon>Drosophilidae</taxon>
        <taxon>Scaptodrosophila</taxon>
    </lineage>
</organism>
<keyword evidence="1" id="KW-0811">Translocation</keyword>
<dbReference type="GO" id="GO:0070390">
    <property type="term" value="C:transcription export complex 2"/>
    <property type="evidence" value="ECO:0007669"/>
    <property type="project" value="UniProtKB-UniRule"/>
</dbReference>
<comment type="subcellular location">
    <subcellularLocation>
        <location evidence="1">Nucleus</location>
        <location evidence="1">Nucleoplasm</location>
    </subcellularLocation>
    <subcellularLocation>
        <location evidence="1">Cytoplasm</location>
    </subcellularLocation>
</comment>
<dbReference type="PANTHER" id="PTHR12514">
    <property type="entry name" value="ENHANCER OF YELLOW 2 TRANSCRIPTION FACTOR"/>
    <property type="match status" value="1"/>
</dbReference>
<keyword evidence="1" id="KW-0813">Transport</keyword>
<dbReference type="RefSeq" id="XP_030374211.1">
    <property type="nucleotide sequence ID" value="XM_030518351.1"/>
</dbReference>
<dbReference type="GO" id="GO:0043035">
    <property type="term" value="F:chromatin insulator sequence binding"/>
    <property type="evidence" value="ECO:0007669"/>
    <property type="project" value="UniProtKB-UniRule"/>
</dbReference>
<keyword evidence="1" id="KW-0804">Transcription</keyword>
<gene>
    <name evidence="3" type="primary">LOC115623807</name>
    <name evidence="1" type="synonym">e(y)2</name>
</gene>
<accession>A0A6J2TBN5</accession>
<evidence type="ECO:0000313" key="3">
    <source>
        <dbReference type="RefSeq" id="XP_030374211.1"/>
    </source>
</evidence>
<dbReference type="Proteomes" id="UP000504634">
    <property type="component" value="Unplaced"/>
</dbReference>
<dbReference type="GO" id="GO:0005737">
    <property type="term" value="C:cytoplasm"/>
    <property type="evidence" value="ECO:0007669"/>
    <property type="project" value="UniProtKB-SubCell"/>
</dbReference>
<keyword evidence="1" id="KW-0963">Cytoplasm</keyword>
<comment type="subunit">
    <text evidence="1">Component of the nuclear pore complex (NPC)-associated AMEX complex (anchoring and mRNA export complex), composed of at least e(y)2 and xmas-2. Component of the SAGA transcription coactivator-HAT complexes, at least composed of Ada2b, e(y)2, Pcaf/Gcn5, Taf10 and Nipped-A/Trrap. Within the SAGA complex, e(y)2, Sgf11, and not/nonstop form an additional subcomplex of SAGA called the DUB module (deubiquitination module). Component of the THO complex, composed of at least e(y)2, HPR1, THO2, THOC5, THOC6 and THOC7. Interacts with e(y)1. Interacts with su(Hw) (via zinc fingers). Interacts with xmas-2; required for localization to the nuclear periphery. Interacts with the nuclear pore complex (NPC).</text>
</comment>
<dbReference type="Gene3D" id="1.10.246.140">
    <property type="match status" value="1"/>
</dbReference>
<proteinExistence type="inferred from homology"/>
<keyword evidence="1" id="KW-0805">Transcription regulation</keyword>
<dbReference type="GO" id="GO:0015031">
    <property type="term" value="P:protein transport"/>
    <property type="evidence" value="ECO:0007669"/>
    <property type="project" value="UniProtKB-KW"/>
</dbReference>
<keyword evidence="1" id="KW-0010">Activator</keyword>
<comment type="function">
    <text evidence="1">Involved in mRNA export coupled transcription activation by association with both the AMEX and the SAGA complexes. The SAGA complex is a multiprotein complex that activates transcription by remodeling chromatin and mediating histone acetylation and deubiquitination. Within the SAGA complex, participates to a subcomplex that specifically deubiquitinates histone H2B. The SAGA complex is recruited to specific gene promoters by activators, where it is required for transcription. Required for nuclear receptor-mediated transactivation. Involved in transcription elongation by recruiting the THO complex onto nascent mRNA. The AMEX complex functions in docking export-competent ribonucleoprotein particles (mRNPs) to the nuclear entrance of the nuclear pore complex (nuclear basket). AMEX participates in mRNA export and accurate chromatin positioning in the nucleus by tethering genes to the nuclear periphery.</text>
</comment>
<dbReference type="GO" id="GO:0003713">
    <property type="term" value="F:transcription coactivator activity"/>
    <property type="evidence" value="ECO:0007669"/>
    <property type="project" value="UniProtKB-UniRule"/>
</dbReference>
<evidence type="ECO:0000313" key="2">
    <source>
        <dbReference type="Proteomes" id="UP000504634"/>
    </source>
</evidence>
<reference evidence="3" key="1">
    <citation type="submission" date="2025-08" db="UniProtKB">
        <authorList>
            <consortium name="RefSeq"/>
        </authorList>
    </citation>
    <scope>IDENTIFICATION</scope>
    <source>
        <strain evidence="3">11010-0011.00</strain>
        <tissue evidence="3">Whole body</tissue>
    </source>
</reference>
<dbReference type="OrthoDB" id="6221744at2759"/>
<dbReference type="InterPro" id="IPR038212">
    <property type="entry name" value="TF_EnY2_sf"/>
</dbReference>
<dbReference type="AlphaFoldDB" id="A0A6J2TBN5"/>
<keyword evidence="1" id="KW-0156">Chromatin regulator</keyword>
<dbReference type="HAMAP" id="MF_03046">
    <property type="entry name" value="ENY2_Sus1"/>
    <property type="match status" value="1"/>
</dbReference>
<dbReference type="GO" id="GO:0006368">
    <property type="term" value="P:transcription elongation by RNA polymerase II"/>
    <property type="evidence" value="ECO:0007669"/>
    <property type="project" value="UniProtKB-UniRule"/>
</dbReference>
<dbReference type="CTD" id="50143"/>
<evidence type="ECO:0000256" key="1">
    <source>
        <dbReference type="HAMAP-Rule" id="MF_03046"/>
    </source>
</evidence>
<dbReference type="InterPro" id="IPR018783">
    <property type="entry name" value="TF_ENY2"/>
</dbReference>
<dbReference type="Pfam" id="PF10163">
    <property type="entry name" value="EnY2"/>
    <property type="match status" value="1"/>
</dbReference>
<keyword evidence="1" id="KW-0509">mRNA transport</keyword>
<comment type="similarity">
    <text evidence="1">Belongs to the ENY2 family.</text>
</comment>
<name>A0A6J2TBN5_DROLE</name>
<sequence>MADSKEMGTDAEPIEEVKLNKRDSLVLKDLLEKRLSECGWRQNIEELIRKTVQERGNISHEQLAAEIVPHARAMVPDVVRKEMILRVRAALEEPLPVKKD</sequence>
<dbReference type="GO" id="GO:0000124">
    <property type="term" value="C:SAGA complex"/>
    <property type="evidence" value="ECO:0007669"/>
    <property type="project" value="UniProtKB-UniRule"/>
</dbReference>
<keyword evidence="1" id="KW-0539">Nucleus</keyword>